<feature type="domain" description="AAA+ ATPase" evidence="11">
    <location>
        <begin position="190"/>
        <end position="475"/>
    </location>
</feature>
<keyword evidence="4" id="KW-0547">Nucleotide-binding</keyword>
<evidence type="ECO:0000256" key="5">
    <source>
        <dbReference type="ARBA" id="ARBA00022801"/>
    </source>
</evidence>
<accession>A0A2R6A9N9</accession>
<evidence type="ECO:0000256" key="3">
    <source>
        <dbReference type="ARBA" id="ARBA00022723"/>
    </source>
</evidence>
<evidence type="ECO:0000256" key="1">
    <source>
        <dbReference type="ARBA" id="ARBA00007913"/>
    </source>
</evidence>
<evidence type="ECO:0000256" key="10">
    <source>
        <dbReference type="SAM" id="Coils"/>
    </source>
</evidence>
<dbReference type="GO" id="GO:0016787">
    <property type="term" value="F:hydrolase activity"/>
    <property type="evidence" value="ECO:0007669"/>
    <property type="project" value="UniProtKB-KW"/>
</dbReference>
<protein>
    <recommendedName>
        <fullName evidence="11">AAA+ ATPase domain-containing protein</fullName>
    </recommendedName>
</protein>
<dbReference type="GO" id="GO:0046872">
    <property type="term" value="F:metal ion binding"/>
    <property type="evidence" value="ECO:0007669"/>
    <property type="project" value="UniProtKB-KW"/>
</dbReference>
<keyword evidence="7" id="KW-0862">Zinc</keyword>
<name>A0A2R6A9N9_9ARCH</name>
<feature type="coiled-coil region" evidence="10">
    <location>
        <begin position="267"/>
        <end position="294"/>
    </location>
</feature>
<dbReference type="AlphaFoldDB" id="A0A2R6A9N9"/>
<dbReference type="Pfam" id="PF13087">
    <property type="entry name" value="AAA_12"/>
    <property type="match status" value="1"/>
</dbReference>
<dbReference type="InterPro" id="IPR019761">
    <property type="entry name" value="DNA-dir_RNA_pol-M_15_CS"/>
</dbReference>
<dbReference type="Proteomes" id="UP000240880">
    <property type="component" value="Unassembled WGS sequence"/>
</dbReference>
<dbReference type="GO" id="GO:0005524">
    <property type="term" value="F:ATP binding"/>
    <property type="evidence" value="ECO:0007669"/>
    <property type="project" value="UniProtKB-KW"/>
</dbReference>
<keyword evidence="10" id="KW-0175">Coiled coil</keyword>
<dbReference type="InterPro" id="IPR027417">
    <property type="entry name" value="P-loop_NTPase"/>
</dbReference>
<gene>
    <name evidence="12" type="ORF">B9Q01_06065</name>
</gene>
<comment type="similarity">
    <text evidence="1">Belongs to the DNA2/NAM7 helicase family.</text>
</comment>
<evidence type="ECO:0000256" key="9">
    <source>
        <dbReference type="ARBA" id="ARBA00023163"/>
    </source>
</evidence>
<dbReference type="SUPFAM" id="SSF52540">
    <property type="entry name" value="P-loop containing nucleoside triphosphate hydrolases"/>
    <property type="match status" value="1"/>
</dbReference>
<dbReference type="GO" id="GO:0043139">
    <property type="term" value="F:5'-3' DNA helicase activity"/>
    <property type="evidence" value="ECO:0007669"/>
    <property type="project" value="TreeGrafter"/>
</dbReference>
<keyword evidence="6" id="KW-0347">Helicase</keyword>
<dbReference type="Gene3D" id="3.40.50.300">
    <property type="entry name" value="P-loop containing nucleotide triphosphate hydrolases"/>
    <property type="match status" value="2"/>
</dbReference>
<reference evidence="12 13" key="1">
    <citation type="submission" date="2017-04" db="EMBL/GenBank/DDBJ databases">
        <title>Novel microbial lineages endemic to geothermal iron-oxide mats fill important gaps in the evolutionary history of Archaea.</title>
        <authorList>
            <person name="Jay Z.J."/>
            <person name="Beam J.P."/>
            <person name="Dlakic M."/>
            <person name="Rusch D.B."/>
            <person name="Kozubal M.A."/>
            <person name="Inskeep W.P."/>
        </authorList>
    </citation>
    <scope>NUCLEOTIDE SEQUENCE [LARGE SCALE GENOMIC DNA]</scope>
    <source>
        <strain evidence="12">OSP_D</strain>
    </source>
</reference>
<dbReference type="InterPro" id="IPR041677">
    <property type="entry name" value="DNA2/NAM7_AAA_11"/>
</dbReference>
<dbReference type="PANTHER" id="PTHR43788">
    <property type="entry name" value="DNA2/NAM7 HELICASE FAMILY MEMBER"/>
    <property type="match status" value="1"/>
</dbReference>
<evidence type="ECO:0000256" key="4">
    <source>
        <dbReference type="ARBA" id="ARBA00022741"/>
    </source>
</evidence>
<sequence>MFCEKCGSVMQEDVEHFCFRCKRCSFSKPYSLDYMDDKSFLKRLAILIQKEKEQQDIETFQAQVVVKSKSSVTIKLPFPVFEEGEMLAYYKDNKWKHLGTVVLSGELTTVLSDALDLTENEEIKVTKAETSIGYDLQLDLIKKLLNSTSNVNAYFAVTRGTSVSLGQGVGKAQLDPSQNEVYSTALSLKPNELLVVVGPPGTGKTTVISEIAKSFAECGLKVLVTSHTNRAVDNVIEKLPLDYTLRVGLPEKVLPKVKKYLLMYKAKEALGQRYNELEEQRQKIKKNLFELFQEKKQLGKLYEETKKVHAEVLFKNKISKLDAQIVELQEKLSKLSEEIDDLLLEESIKLIREAKVIGSTLIKSALSPLNEFNDFDLVIVDEASQASLTLALLALSKGKRWIIVGDDKQLLPIFRTLYSENPSDYELIKATLYEISAFTVALKRSKVKLMLTNHYRSHPEIFSFSSKEFYEGKVRVVSNTNEKTLNIQGNGPFSANPAVTFVHVKGSVEHAESSYKNQAEVNACVEIVKKLKELGVNPEDICVIAPYRLQRNLIGERLSKLGLGQIEVNTVDAFQGREKKVVVFSVTATDSRTLRFVSDPNRFNVAVTRAQCKLIVVGNADVISLEENCIKRFLEYTKSMNGFFEW</sequence>
<comment type="caution">
    <text evidence="12">The sequence shown here is derived from an EMBL/GenBank/DDBJ whole genome shotgun (WGS) entry which is preliminary data.</text>
</comment>
<comment type="similarity">
    <text evidence="2">Belongs to the archaeal RpoM/eukaryotic RPA12/RPB9/RPC11 RNA polymerase family.</text>
</comment>
<dbReference type="InterPro" id="IPR047187">
    <property type="entry name" value="SF1_C_Upf1"/>
</dbReference>
<keyword evidence="3" id="KW-0479">Metal-binding</keyword>
<dbReference type="PANTHER" id="PTHR43788:SF8">
    <property type="entry name" value="DNA-BINDING PROTEIN SMUBP-2"/>
    <property type="match status" value="1"/>
</dbReference>
<dbReference type="InterPro" id="IPR003593">
    <property type="entry name" value="AAA+_ATPase"/>
</dbReference>
<evidence type="ECO:0000256" key="7">
    <source>
        <dbReference type="ARBA" id="ARBA00022833"/>
    </source>
</evidence>
<evidence type="ECO:0000256" key="8">
    <source>
        <dbReference type="ARBA" id="ARBA00022840"/>
    </source>
</evidence>
<feature type="coiled-coil region" evidence="10">
    <location>
        <begin position="318"/>
        <end position="345"/>
    </location>
</feature>
<evidence type="ECO:0000259" key="11">
    <source>
        <dbReference type="SMART" id="SM00382"/>
    </source>
</evidence>
<dbReference type="InterPro" id="IPR041679">
    <property type="entry name" value="DNA2/NAM7-like_C"/>
</dbReference>
<evidence type="ECO:0000313" key="13">
    <source>
        <dbReference type="Proteomes" id="UP000240880"/>
    </source>
</evidence>
<dbReference type="PROSITE" id="PS01030">
    <property type="entry name" value="RNA_POL_M_15KD"/>
    <property type="match status" value="1"/>
</dbReference>
<evidence type="ECO:0000256" key="6">
    <source>
        <dbReference type="ARBA" id="ARBA00022806"/>
    </source>
</evidence>
<dbReference type="InterPro" id="IPR050534">
    <property type="entry name" value="Coronavir_polyprotein_1ab"/>
</dbReference>
<evidence type="ECO:0000256" key="2">
    <source>
        <dbReference type="ARBA" id="ARBA00008925"/>
    </source>
</evidence>
<dbReference type="CDD" id="cd18808">
    <property type="entry name" value="SF1_C_Upf1"/>
    <property type="match status" value="1"/>
</dbReference>
<dbReference type="Pfam" id="PF13086">
    <property type="entry name" value="AAA_11"/>
    <property type="match status" value="1"/>
</dbReference>
<organism evidence="12 13">
    <name type="scientific">Candidatus Marsarchaeota G1 archaeon OSP_D</name>
    <dbReference type="NCBI Taxonomy" id="1978155"/>
    <lineage>
        <taxon>Archaea</taxon>
        <taxon>Candidatus Marsarchaeota</taxon>
        <taxon>Candidatus Marsarchaeota group 1</taxon>
    </lineage>
</organism>
<keyword evidence="5" id="KW-0378">Hydrolase</keyword>
<proteinExistence type="inferred from homology"/>
<keyword evidence="8" id="KW-0067">ATP-binding</keyword>
<dbReference type="EMBL" id="NEXC01000038">
    <property type="protein sequence ID" value="PSN83069.1"/>
    <property type="molecule type" value="Genomic_DNA"/>
</dbReference>
<dbReference type="SMART" id="SM00382">
    <property type="entry name" value="AAA"/>
    <property type="match status" value="1"/>
</dbReference>
<evidence type="ECO:0000313" key="12">
    <source>
        <dbReference type="EMBL" id="PSN83069.1"/>
    </source>
</evidence>
<keyword evidence="9" id="KW-0804">Transcription</keyword>